<dbReference type="InterPro" id="IPR052032">
    <property type="entry name" value="ATP-dep_AA_Ligase"/>
</dbReference>
<dbReference type="InterPro" id="IPR040570">
    <property type="entry name" value="LAL_C2"/>
</dbReference>
<dbReference type="EMBL" id="PSYR01000001">
    <property type="protein sequence ID" value="RCN59328.1"/>
    <property type="molecule type" value="Genomic_DNA"/>
</dbReference>
<evidence type="ECO:0000313" key="6">
    <source>
        <dbReference type="EMBL" id="RCN59328.1"/>
    </source>
</evidence>
<evidence type="ECO:0000256" key="3">
    <source>
        <dbReference type="ARBA" id="ARBA00022840"/>
    </source>
</evidence>
<name>A0A368HLL0_9GAMM</name>
<reference evidence="6 7" key="1">
    <citation type="submission" date="2018-02" db="EMBL/GenBank/DDBJ databases">
        <title>Insights into the biology of acidophilic members of the Acidiferrobacteraceae family derived from comparative genomic analyses.</title>
        <authorList>
            <person name="Issotta F."/>
            <person name="Thyssen C."/>
            <person name="Mena C."/>
            <person name="Moya A."/>
            <person name="Bellenberg S."/>
            <person name="Sproer C."/>
            <person name="Covarrubias P.C."/>
            <person name="Sand W."/>
            <person name="Quatrini R."/>
            <person name="Vera M."/>
        </authorList>
    </citation>
    <scope>NUCLEOTIDE SEQUENCE [LARGE SCALE GENOMIC DNA]</scope>
    <source>
        <strain evidence="7">m-1</strain>
    </source>
</reference>
<dbReference type="Gene3D" id="3.30.470.20">
    <property type="entry name" value="ATP-grasp fold, B domain"/>
    <property type="match status" value="1"/>
</dbReference>
<dbReference type="RefSeq" id="WP_114282687.1">
    <property type="nucleotide sequence ID" value="NZ_PSYR01000001.1"/>
</dbReference>
<dbReference type="GO" id="GO:0016874">
    <property type="term" value="F:ligase activity"/>
    <property type="evidence" value="ECO:0007669"/>
    <property type="project" value="UniProtKB-KW"/>
</dbReference>
<feature type="domain" description="ATP-grasp" evidence="5">
    <location>
        <begin position="125"/>
        <end position="323"/>
    </location>
</feature>
<evidence type="ECO:0000256" key="2">
    <source>
        <dbReference type="ARBA" id="ARBA00022741"/>
    </source>
</evidence>
<dbReference type="Pfam" id="PF13535">
    <property type="entry name" value="ATP-grasp_4"/>
    <property type="match status" value="1"/>
</dbReference>
<evidence type="ECO:0000313" key="7">
    <source>
        <dbReference type="Proteomes" id="UP000253250"/>
    </source>
</evidence>
<dbReference type="GO" id="GO:0005524">
    <property type="term" value="F:ATP binding"/>
    <property type="evidence" value="ECO:0007669"/>
    <property type="project" value="UniProtKB-UniRule"/>
</dbReference>
<organism evidence="6 7">
    <name type="scientific">Acidiferrobacter thiooxydans</name>
    <dbReference type="NCBI Taxonomy" id="163359"/>
    <lineage>
        <taxon>Bacteria</taxon>
        <taxon>Pseudomonadati</taxon>
        <taxon>Pseudomonadota</taxon>
        <taxon>Gammaproteobacteria</taxon>
        <taxon>Acidiferrobacterales</taxon>
        <taxon>Acidiferrobacteraceae</taxon>
        <taxon>Acidiferrobacter</taxon>
    </lineage>
</organism>
<sequence>MRRVRWRRVREPLRRPRLLLIAPFGSYRTVPFLAAAGARADVVLVSEGAANVVSSGLPGLRLPLHDLDACERAVRQEMDRGGPFQAILGLDDWGTEVAGALATRLGLAANPPQALAIARRKDRARAVLQAAGVPVPWHRVLALDDALPALTDLPYPLVLKPVALAGSRGVMRVDDEPGLRAAIVRLRAILGRDHRAVWNRALIERFVPGFEIALEGLLVGGVLRTLAIFDKPEALDGPFFEETYYITPSRLDAATREAVRDVVERGARAYGLREGPIHAECRLNAEGIWVIEIAARTIGGLCGRLLRFGTGLSLEELIVRHALGEEVAVGARADAAGVLMIPIPGLGLLKRVEGLMAADRVPGVVEIVIDAREGQELVPLPEGASYLGFIFAEGPDPATVYEALKTAHGHLRFVLAPVWRPTLMPAGEAAADATMTATAMPRA</sequence>
<evidence type="ECO:0000256" key="1">
    <source>
        <dbReference type="ARBA" id="ARBA00022598"/>
    </source>
</evidence>
<keyword evidence="3 4" id="KW-0067">ATP-binding</keyword>
<dbReference type="SMART" id="SM01209">
    <property type="entry name" value="GARS_A"/>
    <property type="match status" value="1"/>
</dbReference>
<dbReference type="PANTHER" id="PTHR43585:SF2">
    <property type="entry name" value="ATP-GRASP ENZYME FSQD"/>
    <property type="match status" value="1"/>
</dbReference>
<keyword evidence="2 4" id="KW-0547">Nucleotide-binding</keyword>
<keyword evidence="1" id="KW-0436">Ligase</keyword>
<dbReference type="PROSITE" id="PS50975">
    <property type="entry name" value="ATP_GRASP"/>
    <property type="match status" value="1"/>
</dbReference>
<dbReference type="InterPro" id="IPR011761">
    <property type="entry name" value="ATP-grasp"/>
</dbReference>
<accession>A0A368HLL0</accession>
<proteinExistence type="predicted"/>
<evidence type="ECO:0000259" key="5">
    <source>
        <dbReference type="PROSITE" id="PS50975"/>
    </source>
</evidence>
<dbReference type="GO" id="GO:0046872">
    <property type="term" value="F:metal ion binding"/>
    <property type="evidence" value="ECO:0007669"/>
    <property type="project" value="InterPro"/>
</dbReference>
<dbReference type="OrthoDB" id="9803907at2"/>
<dbReference type="SUPFAM" id="SSF56059">
    <property type="entry name" value="Glutathione synthetase ATP-binding domain-like"/>
    <property type="match status" value="1"/>
</dbReference>
<protein>
    <submittedName>
        <fullName evidence="6">Phosphoribosylglycinamide synthetase</fullName>
    </submittedName>
</protein>
<dbReference type="PANTHER" id="PTHR43585">
    <property type="entry name" value="FUMIPYRROLE BIOSYNTHESIS PROTEIN C"/>
    <property type="match status" value="1"/>
</dbReference>
<keyword evidence="7" id="KW-1185">Reference proteome</keyword>
<dbReference type="AlphaFoldDB" id="A0A368HLL0"/>
<dbReference type="Pfam" id="PF18603">
    <property type="entry name" value="LAL_C2"/>
    <property type="match status" value="1"/>
</dbReference>
<gene>
    <name evidence="6" type="ORF">C4900_06410</name>
</gene>
<comment type="caution">
    <text evidence="6">The sequence shown here is derived from an EMBL/GenBank/DDBJ whole genome shotgun (WGS) entry which is preliminary data.</text>
</comment>
<evidence type="ECO:0000256" key="4">
    <source>
        <dbReference type="PROSITE-ProRule" id="PRU00409"/>
    </source>
</evidence>
<dbReference type="Proteomes" id="UP000253250">
    <property type="component" value="Unassembled WGS sequence"/>
</dbReference>